<gene>
    <name evidence="1" type="ORF">KIPB_003895</name>
</gene>
<proteinExistence type="predicted"/>
<dbReference type="Proteomes" id="UP000265618">
    <property type="component" value="Unassembled WGS sequence"/>
</dbReference>
<evidence type="ECO:0000313" key="2">
    <source>
        <dbReference type="Proteomes" id="UP000265618"/>
    </source>
</evidence>
<dbReference type="AlphaFoldDB" id="A0A9K3GG58"/>
<protein>
    <submittedName>
        <fullName evidence="1">Uncharacterized protein</fullName>
    </submittedName>
</protein>
<comment type="caution">
    <text evidence="1">The sequence shown here is derived from an EMBL/GenBank/DDBJ whole genome shotgun (WGS) entry which is preliminary data.</text>
</comment>
<accession>A0A9K3GG58</accession>
<reference evidence="1 2" key="1">
    <citation type="journal article" date="2018" name="PLoS ONE">
        <title>The draft genome of Kipferlia bialata reveals reductive genome evolution in fornicate parasites.</title>
        <authorList>
            <person name="Tanifuji G."/>
            <person name="Takabayashi S."/>
            <person name="Kume K."/>
            <person name="Takagi M."/>
            <person name="Nakayama T."/>
            <person name="Kamikawa R."/>
            <person name="Inagaki Y."/>
            <person name="Hashimoto T."/>
        </authorList>
    </citation>
    <scope>NUCLEOTIDE SEQUENCE [LARGE SCALE GENOMIC DNA]</scope>
    <source>
        <strain evidence="1">NY0173</strain>
    </source>
</reference>
<sequence length="786" mass="76466">MFLGLFVGDSLSLGGEEDFSVIRPTVALDSASDEAPSTAVFGTDSNYTGGDLLIQAGSGETGGDLVLEAGEGDTDGSILIGTSSSATVSIGSAASTTHLLGALVFEGEADVYIPSLSVGALNAPTTATDALSLDSPAGVALGSDSPIVDIGSDVSAVTLEADSLNITTEADVLVDSAGDAVFNVGAGRTMGFEVGGVSVFSLFDEEITDSGIYSPKGRGGGMTVTVPTTYTNTVTMGAGKTLTVDTISTVGSNTLAISAPVTTLSHDLEVGGDLDVTGDATAASVTATTGAFDSLSVTSGGTTVYTLPAAAGTDGQVLGYGSTGPEWVDASSGSGSTDLTGTTLTVSGASSLASATVSDTLSMTAGKALTVDTIGTIGTNTLSVSAPTVGFSADVSVGNDLTVTGDTSLAGLTTSGAATVASLGVTGAATVGSTLSVTGAVSGASVTSSAGSFDSLSVTSGGSALYTFPATAGTLGQRLVAGATSLVWETPSTTLSGTTLTVSGASSLTTLTVTGASTLAGASFSDHVTFTAGKTLTVDAVTATTGNNLTLTALSVDVSGALDVSGATTVDGLTDSGATSLTSLTVSGTAALDSLGVTGAVTAGSVSTDSLSITSGASTVYSLPTSAGTEGQVLGVEASGVGWVTPASGSSGYSADSYIWDFTVSSGTTLNSAGGPYSVAVGDHLRAFADGTCHSIQQTPDSEPYDNGVMLGVALTSAAAGETVSVMVGGGFYTGYTGLIPGTPYYSDYVDSTPTTDKNNGQYIGVAMSATVLHIQQGGRTNINYM</sequence>
<name>A0A9K3GG58_9EUKA</name>
<keyword evidence="2" id="KW-1185">Reference proteome</keyword>
<evidence type="ECO:0000313" key="1">
    <source>
        <dbReference type="EMBL" id="GIQ82709.1"/>
    </source>
</evidence>
<dbReference type="EMBL" id="BDIP01000785">
    <property type="protein sequence ID" value="GIQ82709.1"/>
    <property type="molecule type" value="Genomic_DNA"/>
</dbReference>
<organism evidence="1 2">
    <name type="scientific">Kipferlia bialata</name>
    <dbReference type="NCBI Taxonomy" id="797122"/>
    <lineage>
        <taxon>Eukaryota</taxon>
        <taxon>Metamonada</taxon>
        <taxon>Carpediemonas-like organisms</taxon>
        <taxon>Kipferlia</taxon>
    </lineage>
</organism>